<dbReference type="CDD" id="cd01167">
    <property type="entry name" value="bac_FRK"/>
    <property type="match status" value="1"/>
</dbReference>
<dbReference type="SUPFAM" id="SSF53613">
    <property type="entry name" value="Ribokinase-like"/>
    <property type="match status" value="1"/>
</dbReference>
<sequence>MTAPDEVARPPGAPRDGTITVIGEALIDVVHRPGEPAGSAEEFPGGSPANVALGLGRLGRTPRLLTALGDDARGRQLRAHLAPSGVEVVDLGGSSRTATSTAWLREDGSARYDFDLRWQPEAGRAAAEPAPMWAHTGSIAAVLEPGASEVLRLIRRWRERAVVSFDPNARPSLIPDPAAARERIGQLAALSDVVKASDEDLEFLAPGRDPQETASQWLASGASLVCVTFGGEGSLVLTADGDRVEVPAAAVMVQDTVGAGDTFMAALIDALAAHAPDPAVLRSAGPGAAGWSRPVVEAAARRASLAAGITVARRGADLPWAQELAAATAP</sequence>
<dbReference type="InterPro" id="IPR011611">
    <property type="entry name" value="PfkB_dom"/>
</dbReference>
<keyword evidence="5" id="KW-0067">ATP-binding</keyword>
<comment type="similarity">
    <text evidence="1">Belongs to the carbohydrate kinase PfkB family.</text>
</comment>
<evidence type="ECO:0000256" key="1">
    <source>
        <dbReference type="ARBA" id="ARBA00010688"/>
    </source>
</evidence>
<dbReference type="InterPro" id="IPR029056">
    <property type="entry name" value="Ribokinase-like"/>
</dbReference>
<dbReference type="PANTHER" id="PTHR43085">
    <property type="entry name" value="HEXOKINASE FAMILY MEMBER"/>
    <property type="match status" value="1"/>
</dbReference>
<evidence type="ECO:0000256" key="4">
    <source>
        <dbReference type="ARBA" id="ARBA00022777"/>
    </source>
</evidence>
<dbReference type="PANTHER" id="PTHR43085:SF1">
    <property type="entry name" value="PSEUDOURIDINE KINASE-RELATED"/>
    <property type="match status" value="1"/>
</dbReference>
<dbReference type="EMBL" id="BMFY01000012">
    <property type="protein sequence ID" value="GGA21655.1"/>
    <property type="molecule type" value="Genomic_DNA"/>
</dbReference>
<dbReference type="Pfam" id="PF00294">
    <property type="entry name" value="PfkB"/>
    <property type="match status" value="1"/>
</dbReference>
<dbReference type="GO" id="GO:0005524">
    <property type="term" value="F:ATP binding"/>
    <property type="evidence" value="ECO:0007669"/>
    <property type="project" value="UniProtKB-KW"/>
</dbReference>
<reference evidence="7" key="2">
    <citation type="submission" date="2020-09" db="EMBL/GenBank/DDBJ databases">
        <authorList>
            <person name="Sun Q."/>
            <person name="Zhou Y."/>
        </authorList>
    </citation>
    <scope>NUCLEOTIDE SEQUENCE</scope>
    <source>
        <strain evidence="7">CGMCC 1.12785</strain>
    </source>
</reference>
<evidence type="ECO:0000259" key="6">
    <source>
        <dbReference type="Pfam" id="PF00294"/>
    </source>
</evidence>
<evidence type="ECO:0000313" key="7">
    <source>
        <dbReference type="EMBL" id="GGA21655.1"/>
    </source>
</evidence>
<keyword evidence="3" id="KW-0547">Nucleotide-binding</keyword>
<dbReference type="AlphaFoldDB" id="A0A8J2TZR9"/>
<keyword evidence="2" id="KW-0808">Transferase</keyword>
<feature type="domain" description="Carbohydrate kinase PfkB" evidence="6">
    <location>
        <begin position="19"/>
        <end position="319"/>
    </location>
</feature>
<evidence type="ECO:0000256" key="2">
    <source>
        <dbReference type="ARBA" id="ARBA00022679"/>
    </source>
</evidence>
<dbReference type="InterPro" id="IPR050306">
    <property type="entry name" value="PfkB_Carbo_kinase"/>
</dbReference>
<dbReference type="Proteomes" id="UP000616114">
    <property type="component" value="Unassembled WGS sequence"/>
</dbReference>
<protein>
    <submittedName>
        <fullName evidence="7">Fructokinase</fullName>
    </submittedName>
</protein>
<evidence type="ECO:0000256" key="5">
    <source>
        <dbReference type="ARBA" id="ARBA00022840"/>
    </source>
</evidence>
<keyword evidence="4" id="KW-0418">Kinase</keyword>
<reference evidence="7" key="1">
    <citation type="journal article" date="2014" name="Int. J. Syst. Evol. Microbiol.">
        <title>Complete genome sequence of Corynebacterium casei LMG S-19264T (=DSM 44701T), isolated from a smear-ripened cheese.</title>
        <authorList>
            <consortium name="US DOE Joint Genome Institute (JGI-PGF)"/>
            <person name="Walter F."/>
            <person name="Albersmeier A."/>
            <person name="Kalinowski J."/>
            <person name="Ruckert C."/>
        </authorList>
    </citation>
    <scope>NUCLEOTIDE SEQUENCE</scope>
    <source>
        <strain evidence="7">CGMCC 1.12785</strain>
    </source>
</reference>
<dbReference type="PROSITE" id="PS00584">
    <property type="entry name" value="PFKB_KINASES_2"/>
    <property type="match status" value="1"/>
</dbReference>
<name>A0A8J2TZR9_9MICO</name>
<organism evidence="7 8">
    <name type="scientific">Sediminivirga luteola</name>
    <dbReference type="NCBI Taxonomy" id="1774748"/>
    <lineage>
        <taxon>Bacteria</taxon>
        <taxon>Bacillati</taxon>
        <taxon>Actinomycetota</taxon>
        <taxon>Actinomycetes</taxon>
        <taxon>Micrococcales</taxon>
        <taxon>Brevibacteriaceae</taxon>
        <taxon>Sediminivirga</taxon>
    </lineage>
</organism>
<evidence type="ECO:0000313" key="8">
    <source>
        <dbReference type="Proteomes" id="UP000616114"/>
    </source>
</evidence>
<comment type="caution">
    <text evidence="7">The sequence shown here is derived from an EMBL/GenBank/DDBJ whole genome shotgun (WGS) entry which is preliminary data.</text>
</comment>
<dbReference type="Gene3D" id="3.40.1190.20">
    <property type="match status" value="1"/>
</dbReference>
<dbReference type="RefSeq" id="WP_188551314.1">
    <property type="nucleotide sequence ID" value="NZ_BMFY01000012.1"/>
</dbReference>
<gene>
    <name evidence="7" type="ORF">GCM10011333_25870</name>
</gene>
<proteinExistence type="inferred from homology"/>
<keyword evidence="8" id="KW-1185">Reference proteome</keyword>
<dbReference type="InterPro" id="IPR002173">
    <property type="entry name" value="Carboh/pur_kinase_PfkB_CS"/>
</dbReference>
<dbReference type="GO" id="GO:0016301">
    <property type="term" value="F:kinase activity"/>
    <property type="evidence" value="ECO:0007669"/>
    <property type="project" value="UniProtKB-KW"/>
</dbReference>
<dbReference type="PROSITE" id="PS00583">
    <property type="entry name" value="PFKB_KINASES_1"/>
    <property type="match status" value="1"/>
</dbReference>
<evidence type="ECO:0000256" key="3">
    <source>
        <dbReference type="ARBA" id="ARBA00022741"/>
    </source>
</evidence>
<accession>A0A8J2TZR9</accession>